<dbReference type="Pfam" id="PF01636">
    <property type="entry name" value="APH"/>
    <property type="match status" value="1"/>
</dbReference>
<name>A0A2H0KPF6_9BACT</name>
<dbReference type="InterPro" id="IPR011009">
    <property type="entry name" value="Kinase-like_dom_sf"/>
</dbReference>
<dbReference type="InterPro" id="IPR002575">
    <property type="entry name" value="Aminoglycoside_PTrfase"/>
</dbReference>
<evidence type="ECO:0000313" key="2">
    <source>
        <dbReference type="EMBL" id="PIQ74041.1"/>
    </source>
</evidence>
<sequence length="302" mass="36022">MKSVFLIILLGGGGNDRVLKIRLQNDREVARDLDREVELFRFLEKNVSTNKISVPPVLTFGKYRNLQWYLRRYQDGTLAGQMKDDHGFSKKFLDKVFPREFAEAISDYQNCDLKEVRKLRLHYHGNWWYRRDFDFYRKNFLAGFIRSDLNDNFLSKGEVEEIDELLKKSGKLLDREAKYLCHGDLYPNNVLITPEGKIVFLDWGISNFNNPAFDVAFVYLGAWRSKKWREDFLKHYLMRQKNRKNFAEFFRLSLISLTIRFSGHCWRHIKDEKTPEAEKNKLFSVLKNHLKILRTVLRKSGY</sequence>
<accession>A0A2H0KPF6</accession>
<evidence type="ECO:0000259" key="1">
    <source>
        <dbReference type="Pfam" id="PF01636"/>
    </source>
</evidence>
<organism evidence="2 3">
    <name type="scientific">Candidatus Portnoybacteria bacterium CG11_big_fil_rev_8_21_14_0_20_44_10</name>
    <dbReference type="NCBI Taxonomy" id="1974818"/>
    <lineage>
        <taxon>Bacteria</taxon>
        <taxon>Candidatus Portnoyibacteriota</taxon>
    </lineage>
</organism>
<dbReference type="InterPro" id="IPR051678">
    <property type="entry name" value="AGP_Transferase"/>
</dbReference>
<reference evidence="2 3" key="1">
    <citation type="submission" date="2017-09" db="EMBL/GenBank/DDBJ databases">
        <title>Depth-based differentiation of microbial function through sediment-hosted aquifers and enrichment of novel symbionts in the deep terrestrial subsurface.</title>
        <authorList>
            <person name="Probst A.J."/>
            <person name="Ladd B."/>
            <person name="Jarett J.K."/>
            <person name="Geller-Mcgrath D.E."/>
            <person name="Sieber C.M."/>
            <person name="Emerson J.B."/>
            <person name="Anantharaman K."/>
            <person name="Thomas B.C."/>
            <person name="Malmstrom R."/>
            <person name="Stieglmeier M."/>
            <person name="Klingl A."/>
            <person name="Woyke T."/>
            <person name="Ryan C.M."/>
            <person name="Banfield J.F."/>
        </authorList>
    </citation>
    <scope>NUCLEOTIDE SEQUENCE [LARGE SCALE GENOMIC DNA]</scope>
    <source>
        <strain evidence="2">CG11_big_fil_rev_8_21_14_0_20_44_10</strain>
    </source>
</reference>
<protein>
    <recommendedName>
        <fullName evidence="1">Aminoglycoside phosphotransferase domain-containing protein</fullName>
    </recommendedName>
</protein>
<dbReference type="PANTHER" id="PTHR21310">
    <property type="entry name" value="AMINOGLYCOSIDE PHOSPHOTRANSFERASE-RELATED-RELATED"/>
    <property type="match status" value="1"/>
</dbReference>
<dbReference type="EMBL" id="PCVN01000114">
    <property type="protein sequence ID" value="PIQ74041.1"/>
    <property type="molecule type" value="Genomic_DNA"/>
</dbReference>
<evidence type="ECO:0000313" key="3">
    <source>
        <dbReference type="Proteomes" id="UP000231550"/>
    </source>
</evidence>
<dbReference type="AlphaFoldDB" id="A0A2H0KPF6"/>
<dbReference type="Gene3D" id="3.90.1200.10">
    <property type="match status" value="1"/>
</dbReference>
<comment type="caution">
    <text evidence="2">The sequence shown here is derived from an EMBL/GenBank/DDBJ whole genome shotgun (WGS) entry which is preliminary data.</text>
</comment>
<gene>
    <name evidence="2" type="ORF">COV85_04275</name>
</gene>
<dbReference type="Proteomes" id="UP000231550">
    <property type="component" value="Unassembled WGS sequence"/>
</dbReference>
<dbReference type="SUPFAM" id="SSF56112">
    <property type="entry name" value="Protein kinase-like (PK-like)"/>
    <property type="match status" value="1"/>
</dbReference>
<proteinExistence type="predicted"/>
<feature type="domain" description="Aminoglycoside phosphotransferase" evidence="1">
    <location>
        <begin position="12"/>
        <end position="241"/>
    </location>
</feature>